<dbReference type="OrthoDB" id="5508520at2"/>
<keyword evidence="3" id="KW-1185">Reference proteome</keyword>
<gene>
    <name evidence="2" type="ORF">FRD01_17070</name>
</gene>
<dbReference type="Proteomes" id="UP000321595">
    <property type="component" value="Chromosome"/>
</dbReference>
<dbReference type="Gene3D" id="2.20.110.10">
    <property type="entry name" value="Histone H3 K4-specific methyltransferase SET7/9 N-terminal domain"/>
    <property type="match status" value="1"/>
</dbReference>
<name>A0A5B8XTB5_9DELT</name>
<evidence type="ECO:0000256" key="1">
    <source>
        <dbReference type="SAM" id="MobiDB-lite"/>
    </source>
</evidence>
<sequence>MAKKHPEPQRPQGLPPEATWNEDENEWEVGTKSPDGKFQGDWIWWYPDGTVICRATHDEEGRLHGYFERFHPNGERSQWAVWRHGKVHGLNSWTRPTSGKADTASVLPPNLGDHVMRMDLPYDQGRPQAYHFTLYTLEGIDSPVPHDSDGRSIDLGEHLSRVAAETTFFLLEPYFRDVEGNHIENTEEDDVRWIYDGPTSNGYFGVRRQQGYNTKIFEVSKAEMSRAFTLSSDYYLASLEAKRPASVPENAIWNLEDEVWECGKTEDKVKMGRWDLWDKEGKPIGHDTFSKYGVLHGERARLASDGTAYLHEVYYKGDIEKALYIRTGATTKFFEDVAESIDRIEMELYDGVLLSKFFADGIQVNHLGVAVSEAFCDSDFDFSPEEFLEKRFAIYLGTNASSIVPQGLAHDSLQGLARRLNEPPRHLVEWTLEDVLTSALAEEEPGNTERVIERLKYFRADVLWDTRQTDAWELFCGFAPFGRKPWPASTYFVDATGLDTGVWIFSGAHRLATSVESFIYAQCALDAYKQKGSLSPEAFRRAMKSVEDSVFALGPFEGFIPDSYSSRRQLHNKHPYVERGEWIIKALAGQLQPSDIVVWPEVPSLEQLKSICESSLVDASYWLFRLFFTSSDLTEPLAEHLKTAQSWLIRDVAGFIDEILWGREFIGPVEDIYEYRGRLQAQGILPGSYDVQPLDEEEDTQDHKSPTSFAPVLSRLGWPYNFTQFWTAAHRAHLATPEEKLRAIESLQPLSLGPARMPVVRFALKSLGAEVDDVRLWVRTALAPETNPESARDGEEQTIWALRVAGEDDSVEAEVILEWVHHAHTPIRDAARLAASKKNPETIFEPLPDISTLDADTLGLALKDWVAAWKPYAKNIEPSKLLRDGLERLISLSDTENTQEVVSTLKAFLESNEPAFKELAMSFPIPNHPELVEPMRKVEETATGWVARLARHYLYNNNQADIA</sequence>
<proteinExistence type="predicted"/>
<evidence type="ECO:0000313" key="3">
    <source>
        <dbReference type="Proteomes" id="UP000321595"/>
    </source>
</evidence>
<organism evidence="2 3">
    <name type="scientific">Microvenator marinus</name>
    <dbReference type="NCBI Taxonomy" id="2600177"/>
    <lineage>
        <taxon>Bacteria</taxon>
        <taxon>Deltaproteobacteria</taxon>
        <taxon>Bradymonadales</taxon>
        <taxon>Microvenatoraceae</taxon>
        <taxon>Microvenator</taxon>
    </lineage>
</organism>
<dbReference type="RefSeq" id="WP_146961772.1">
    <property type="nucleotide sequence ID" value="NZ_CP042467.1"/>
</dbReference>
<dbReference type="KEGG" id="bbae:FRD01_17070"/>
<dbReference type="EMBL" id="CP042467">
    <property type="protein sequence ID" value="QED28920.1"/>
    <property type="molecule type" value="Genomic_DNA"/>
</dbReference>
<evidence type="ECO:0000313" key="2">
    <source>
        <dbReference type="EMBL" id="QED28920.1"/>
    </source>
</evidence>
<dbReference type="AlphaFoldDB" id="A0A5B8XTB5"/>
<protein>
    <submittedName>
        <fullName evidence="2">Uncharacterized protein</fullName>
    </submittedName>
</protein>
<reference evidence="2 3" key="1">
    <citation type="submission" date="2019-08" db="EMBL/GenBank/DDBJ databases">
        <authorList>
            <person name="Liang Q."/>
        </authorList>
    </citation>
    <scope>NUCLEOTIDE SEQUENCE [LARGE SCALE GENOMIC DNA]</scope>
    <source>
        <strain evidence="2 3">V1718</strain>
    </source>
</reference>
<dbReference type="SUPFAM" id="SSF82185">
    <property type="entry name" value="Histone H3 K4-specific methyltransferase SET7/9 N-terminal domain"/>
    <property type="match status" value="1"/>
</dbReference>
<feature type="region of interest" description="Disordered" evidence="1">
    <location>
        <begin position="1"/>
        <end position="32"/>
    </location>
</feature>
<accession>A0A5B8XTB5</accession>